<dbReference type="EMBL" id="VSRR010000323">
    <property type="protein sequence ID" value="MPC14030.1"/>
    <property type="molecule type" value="Genomic_DNA"/>
</dbReference>
<keyword evidence="3" id="KW-1185">Reference proteome</keyword>
<comment type="caution">
    <text evidence="2">The sequence shown here is derived from an EMBL/GenBank/DDBJ whole genome shotgun (WGS) entry which is preliminary data.</text>
</comment>
<reference evidence="2 3" key="1">
    <citation type="submission" date="2019-05" db="EMBL/GenBank/DDBJ databases">
        <title>Another draft genome of Portunus trituberculatus and its Hox gene families provides insights of decapod evolution.</title>
        <authorList>
            <person name="Jeong J.-H."/>
            <person name="Song I."/>
            <person name="Kim S."/>
            <person name="Choi T."/>
            <person name="Kim D."/>
            <person name="Ryu S."/>
            <person name="Kim W."/>
        </authorList>
    </citation>
    <scope>NUCLEOTIDE SEQUENCE [LARGE SCALE GENOMIC DNA]</scope>
    <source>
        <tissue evidence="2">Muscle</tissue>
    </source>
</reference>
<sequence>MQRRCGARQGKAEEWKIRSVVRSGKSRVEHVTLKLALGVDRLQEHGRGLGNVWLTGALATAPMGGGGSGGGEVGGRGGGAEEWGPGGVGEMEKKEMKEKEAVVMMVVVVVVMVVSGKTEGKLRVTERSLKVISISGDKIHRDLASYFPQTATARKVTKPL</sequence>
<evidence type="ECO:0000256" key="1">
    <source>
        <dbReference type="SAM" id="MobiDB-lite"/>
    </source>
</evidence>
<dbReference type="AlphaFoldDB" id="A0A5B7CX86"/>
<evidence type="ECO:0000313" key="3">
    <source>
        <dbReference type="Proteomes" id="UP000324222"/>
    </source>
</evidence>
<organism evidence="2 3">
    <name type="scientific">Portunus trituberculatus</name>
    <name type="common">Swimming crab</name>
    <name type="synonym">Neptunus trituberculatus</name>
    <dbReference type="NCBI Taxonomy" id="210409"/>
    <lineage>
        <taxon>Eukaryota</taxon>
        <taxon>Metazoa</taxon>
        <taxon>Ecdysozoa</taxon>
        <taxon>Arthropoda</taxon>
        <taxon>Crustacea</taxon>
        <taxon>Multicrustacea</taxon>
        <taxon>Malacostraca</taxon>
        <taxon>Eumalacostraca</taxon>
        <taxon>Eucarida</taxon>
        <taxon>Decapoda</taxon>
        <taxon>Pleocyemata</taxon>
        <taxon>Brachyura</taxon>
        <taxon>Eubrachyura</taxon>
        <taxon>Portunoidea</taxon>
        <taxon>Portunidae</taxon>
        <taxon>Portuninae</taxon>
        <taxon>Portunus</taxon>
    </lineage>
</organism>
<gene>
    <name evidence="2" type="ORF">E2C01_006783</name>
</gene>
<accession>A0A5B7CX86</accession>
<protein>
    <submittedName>
        <fullName evidence="2">Uncharacterized protein</fullName>
    </submittedName>
</protein>
<dbReference type="Proteomes" id="UP000324222">
    <property type="component" value="Unassembled WGS sequence"/>
</dbReference>
<feature type="region of interest" description="Disordered" evidence="1">
    <location>
        <begin position="66"/>
        <end position="88"/>
    </location>
</feature>
<evidence type="ECO:0000313" key="2">
    <source>
        <dbReference type="EMBL" id="MPC14030.1"/>
    </source>
</evidence>
<name>A0A5B7CX86_PORTR</name>
<proteinExistence type="predicted"/>